<feature type="transmembrane region" description="Helical" evidence="5">
    <location>
        <begin position="154"/>
        <end position="185"/>
    </location>
</feature>
<keyword evidence="4 5" id="KW-0472">Membrane</keyword>
<dbReference type="PANTHER" id="PTHR37422:SF17">
    <property type="entry name" value="O-ANTIGEN LIGASE"/>
    <property type="match status" value="1"/>
</dbReference>
<dbReference type="GO" id="GO:0016020">
    <property type="term" value="C:membrane"/>
    <property type="evidence" value="ECO:0007669"/>
    <property type="project" value="UniProtKB-SubCell"/>
</dbReference>
<evidence type="ECO:0000256" key="2">
    <source>
        <dbReference type="ARBA" id="ARBA00022692"/>
    </source>
</evidence>
<dbReference type="AlphaFoldDB" id="A0A1V4QGF1"/>
<keyword evidence="2 5" id="KW-0812">Transmembrane</keyword>
<dbReference type="EMBL" id="MUKB01000014">
    <property type="protein sequence ID" value="OPX18440.1"/>
    <property type="molecule type" value="Genomic_DNA"/>
</dbReference>
<dbReference type="PANTHER" id="PTHR37422">
    <property type="entry name" value="TEICHURONIC ACID BIOSYNTHESIS PROTEIN TUAE"/>
    <property type="match status" value="1"/>
</dbReference>
<dbReference type="Proteomes" id="UP000191663">
    <property type="component" value="Unassembled WGS sequence"/>
</dbReference>
<keyword evidence="3 5" id="KW-1133">Transmembrane helix</keyword>
<feature type="domain" description="O-antigen ligase-related" evidence="6">
    <location>
        <begin position="156"/>
        <end position="306"/>
    </location>
</feature>
<sequence>MYFLATLALERKYKKKEYFENPNFEKFLYIYLFVSVVLNIIHTFSILSLKDFFVNTTNIFAFFIIYITIKKYGDEGMIKAIYKSLLTICVISSLVGIYQFIVDPYFFRIGAERLAFADKLRSNGVFKAEYIQSYFLISGIAVALMTLKSRILKYLLVALFLIGIIFAFHRMSWVVTIILFAIYFIKIKKVKILYVTIVAGIALVMIFFFSSRSFLLVDEFGHSHIVQERLFIDTITFRFNIYRMVLNNIPKSWLIGFGTPKSDVYYHGMLRLGAGEDWANAERGGLHNGFLHIMFFEGVPAMILFIIFLLSIIFYFYYLKDKKHIFYFIPFFEVTKFTLSNISNVFPIYGELGLLMAISIAVGVVAYRKKIDLNKIMVNYADT</sequence>
<feature type="transmembrane region" description="Helical" evidence="5">
    <location>
        <begin position="130"/>
        <end position="147"/>
    </location>
</feature>
<protein>
    <recommendedName>
        <fullName evidence="6">O-antigen ligase-related domain-containing protein</fullName>
    </recommendedName>
</protein>
<feature type="transmembrane region" description="Helical" evidence="5">
    <location>
        <begin position="191"/>
        <end position="209"/>
    </location>
</feature>
<feature type="transmembrane region" description="Helical" evidence="5">
    <location>
        <begin position="81"/>
        <end position="101"/>
    </location>
</feature>
<proteinExistence type="predicted"/>
<feature type="transmembrane region" description="Helical" evidence="5">
    <location>
        <begin position="293"/>
        <end position="318"/>
    </location>
</feature>
<evidence type="ECO:0000256" key="3">
    <source>
        <dbReference type="ARBA" id="ARBA00022989"/>
    </source>
</evidence>
<dbReference type="InterPro" id="IPR051533">
    <property type="entry name" value="WaaL-like"/>
</dbReference>
<gene>
    <name evidence="7" type="ORF">BXT86_01180</name>
</gene>
<name>A0A1V4QGF1_UNCW3</name>
<evidence type="ECO:0000256" key="1">
    <source>
        <dbReference type="ARBA" id="ARBA00004141"/>
    </source>
</evidence>
<comment type="caution">
    <text evidence="7">The sequence shown here is derived from an EMBL/GenBank/DDBJ whole genome shotgun (WGS) entry which is preliminary data.</text>
</comment>
<evidence type="ECO:0000313" key="7">
    <source>
        <dbReference type="EMBL" id="OPX18440.1"/>
    </source>
</evidence>
<organism evidence="7 8">
    <name type="scientific">candidate division WOR-3 bacterium 4484_100</name>
    <dbReference type="NCBI Taxonomy" id="1936077"/>
    <lineage>
        <taxon>Bacteria</taxon>
        <taxon>Bacteria division WOR-3</taxon>
    </lineage>
</organism>
<feature type="transmembrane region" description="Helical" evidence="5">
    <location>
        <begin position="346"/>
        <end position="367"/>
    </location>
</feature>
<evidence type="ECO:0000313" key="8">
    <source>
        <dbReference type="Proteomes" id="UP000191663"/>
    </source>
</evidence>
<evidence type="ECO:0000256" key="4">
    <source>
        <dbReference type="ARBA" id="ARBA00023136"/>
    </source>
</evidence>
<feature type="transmembrane region" description="Helical" evidence="5">
    <location>
        <begin position="27"/>
        <end position="46"/>
    </location>
</feature>
<evidence type="ECO:0000259" key="6">
    <source>
        <dbReference type="Pfam" id="PF04932"/>
    </source>
</evidence>
<accession>A0A1V4QGF1</accession>
<dbReference type="Pfam" id="PF04932">
    <property type="entry name" value="Wzy_C"/>
    <property type="match status" value="1"/>
</dbReference>
<dbReference type="InterPro" id="IPR007016">
    <property type="entry name" value="O-antigen_ligase-rel_domated"/>
</dbReference>
<reference evidence="8" key="1">
    <citation type="submission" date="2017-01" db="EMBL/GenBank/DDBJ databases">
        <title>Novel pathways for hydrocarbon cycling and metabolic interdependencies in hydrothermal sediment communities.</title>
        <authorList>
            <person name="Dombrowski N."/>
            <person name="Seitz K."/>
            <person name="Teske A."/>
            <person name="Baker B."/>
        </authorList>
    </citation>
    <scope>NUCLEOTIDE SEQUENCE [LARGE SCALE GENOMIC DNA]</scope>
</reference>
<comment type="subcellular location">
    <subcellularLocation>
        <location evidence="1">Membrane</location>
        <topology evidence="1">Multi-pass membrane protein</topology>
    </subcellularLocation>
</comment>
<evidence type="ECO:0000256" key="5">
    <source>
        <dbReference type="SAM" id="Phobius"/>
    </source>
</evidence>